<dbReference type="Pfam" id="PF02085">
    <property type="entry name" value="Cytochrom_CIII"/>
    <property type="match status" value="1"/>
</dbReference>
<dbReference type="InterPro" id="IPR051829">
    <property type="entry name" value="Multiheme_Cytochr_ET"/>
</dbReference>
<dbReference type="STRING" id="290315.Clim_1297"/>
<organism evidence="8 9">
    <name type="scientific">Chlorobium limicola (strain DSM 245 / NBRC 103803 / 6330)</name>
    <dbReference type="NCBI Taxonomy" id="290315"/>
    <lineage>
        <taxon>Bacteria</taxon>
        <taxon>Pseudomonadati</taxon>
        <taxon>Chlorobiota</taxon>
        <taxon>Chlorobiia</taxon>
        <taxon>Chlorobiales</taxon>
        <taxon>Chlorobiaceae</taxon>
        <taxon>Chlorobium/Pelodictyon group</taxon>
        <taxon>Chlorobium</taxon>
    </lineage>
</organism>
<feature type="domain" description="Class III cytochrome C" evidence="7">
    <location>
        <begin position="34"/>
        <end position="106"/>
    </location>
</feature>
<reference evidence="8 9" key="1">
    <citation type="submission" date="2008-05" db="EMBL/GenBank/DDBJ databases">
        <title>Complete sequence of Chlorobium limicola DSM 245.</title>
        <authorList>
            <consortium name="US DOE Joint Genome Institute"/>
            <person name="Lucas S."/>
            <person name="Copeland A."/>
            <person name="Lapidus A."/>
            <person name="Glavina del Rio T."/>
            <person name="Dalin E."/>
            <person name="Tice H."/>
            <person name="Bruce D."/>
            <person name="Goodwin L."/>
            <person name="Pitluck S."/>
            <person name="Schmutz J."/>
            <person name="Larimer F."/>
            <person name="Land M."/>
            <person name="Hauser L."/>
            <person name="Kyrpides N."/>
            <person name="Ovchinnikova G."/>
            <person name="Zhao F."/>
            <person name="Li T."/>
            <person name="Liu Z."/>
            <person name="Overmann J."/>
            <person name="Bryant D.A."/>
            <person name="Richardson P."/>
        </authorList>
    </citation>
    <scope>NUCLEOTIDE SEQUENCE [LARGE SCALE GENOMIC DNA]</scope>
    <source>
        <strain evidence="9">DSM 245 / NBRC 103803 / 6330</strain>
    </source>
</reference>
<evidence type="ECO:0000256" key="3">
    <source>
        <dbReference type="ARBA" id="ARBA00022723"/>
    </source>
</evidence>
<dbReference type="GO" id="GO:0020037">
    <property type="term" value="F:heme binding"/>
    <property type="evidence" value="ECO:0007669"/>
    <property type="project" value="InterPro"/>
</dbReference>
<dbReference type="KEGG" id="cli:Clim_1297"/>
<keyword evidence="3" id="KW-0479">Metal-binding</keyword>
<dbReference type="RefSeq" id="WP_012466240.1">
    <property type="nucleotide sequence ID" value="NC_010803.1"/>
</dbReference>
<keyword evidence="4" id="KW-0732">Signal</keyword>
<keyword evidence="5" id="KW-0249">Electron transport</keyword>
<evidence type="ECO:0000256" key="5">
    <source>
        <dbReference type="ARBA" id="ARBA00022982"/>
    </source>
</evidence>
<evidence type="ECO:0000256" key="6">
    <source>
        <dbReference type="ARBA" id="ARBA00023004"/>
    </source>
</evidence>
<dbReference type="GO" id="GO:0046872">
    <property type="term" value="F:metal ion binding"/>
    <property type="evidence" value="ECO:0007669"/>
    <property type="project" value="UniProtKB-KW"/>
</dbReference>
<evidence type="ECO:0000313" key="9">
    <source>
        <dbReference type="Proteomes" id="UP000008841"/>
    </source>
</evidence>
<keyword evidence="6" id="KW-0408">Iron</keyword>
<name>B3ECT8_CHLL2</name>
<dbReference type="PANTHER" id="PTHR35038">
    <property type="entry name" value="DISSIMILATORY SULFITE REDUCTASE SIRA"/>
    <property type="match status" value="1"/>
</dbReference>
<dbReference type="Gene3D" id="3.90.10.10">
    <property type="entry name" value="Cytochrome C3"/>
    <property type="match status" value="3"/>
</dbReference>
<keyword evidence="1" id="KW-0813">Transport</keyword>
<dbReference type="EMBL" id="CP001097">
    <property type="protein sequence ID" value="ACD90363.1"/>
    <property type="molecule type" value="Genomic_DNA"/>
</dbReference>
<dbReference type="AlphaFoldDB" id="B3ECT8"/>
<evidence type="ECO:0000256" key="1">
    <source>
        <dbReference type="ARBA" id="ARBA00022448"/>
    </source>
</evidence>
<evidence type="ECO:0000313" key="8">
    <source>
        <dbReference type="EMBL" id="ACD90363.1"/>
    </source>
</evidence>
<protein>
    <recommendedName>
        <fullName evidence="7">Class III cytochrome C domain-containing protein</fullName>
    </recommendedName>
</protein>
<dbReference type="eggNOG" id="COG3005">
    <property type="taxonomic scope" value="Bacteria"/>
</dbReference>
<proteinExistence type="predicted"/>
<dbReference type="InterPro" id="IPR036280">
    <property type="entry name" value="Multihaem_cyt_sf"/>
</dbReference>
<dbReference type="GO" id="GO:0009055">
    <property type="term" value="F:electron transfer activity"/>
    <property type="evidence" value="ECO:0007669"/>
    <property type="project" value="InterPro"/>
</dbReference>
<evidence type="ECO:0000256" key="2">
    <source>
        <dbReference type="ARBA" id="ARBA00022617"/>
    </source>
</evidence>
<sequence length="279" mass="31193" precursor="true">MKPLFVFLLCAIILAALALAFPHVMLNPGQLLKGHEKLKTSCMSCHEPFGGTTSARCISCHKPGDIGIRTVAGERIPADSGKTNVHKAIAGKSCTGCHSDHKGAKATALRTFRHLDLPPEILKKCIDCHRERKPEDEIHRSLSSGCAQCHTTDRWKPATFDHRNFNPSSGKQCISCHKEEKPNDALHKEYLAACGSCHSTSRWKPATFNHDRYFRLDGDHRASCRTCHTDPANYKTYTCYNCHEHSAANIAAEHREEGIYRYDNCMKCHRSGKTGEHED</sequence>
<dbReference type="Proteomes" id="UP000008841">
    <property type="component" value="Chromosome"/>
</dbReference>
<accession>B3ECT8</accession>
<evidence type="ECO:0000259" key="7">
    <source>
        <dbReference type="Pfam" id="PF02085"/>
    </source>
</evidence>
<dbReference type="OrthoDB" id="9814800at2"/>
<dbReference type="HOGENOM" id="CLU_084487_0_0_10"/>
<dbReference type="PANTHER" id="PTHR35038:SF8">
    <property type="entry name" value="C-TYPE POLYHEME CYTOCHROME OMCC"/>
    <property type="match status" value="1"/>
</dbReference>
<dbReference type="InterPro" id="IPR020942">
    <property type="entry name" value="Cyt_c_III_dom"/>
</dbReference>
<keyword evidence="2" id="KW-0349">Heme</keyword>
<evidence type="ECO:0000256" key="4">
    <source>
        <dbReference type="ARBA" id="ARBA00022729"/>
    </source>
</evidence>
<dbReference type="SUPFAM" id="SSF48695">
    <property type="entry name" value="Multiheme cytochromes"/>
    <property type="match status" value="1"/>
</dbReference>
<gene>
    <name evidence="8" type="ordered locus">Clim_1297</name>
</gene>